<name>A0A917RZK5_9ACTN</name>
<protein>
    <submittedName>
        <fullName evidence="1">Uncharacterized protein</fullName>
    </submittedName>
</protein>
<keyword evidence="2" id="KW-1185">Reference proteome</keyword>
<evidence type="ECO:0000313" key="1">
    <source>
        <dbReference type="EMBL" id="GGL47440.1"/>
    </source>
</evidence>
<dbReference type="EMBL" id="BMMZ01000001">
    <property type="protein sequence ID" value="GGL47440.1"/>
    <property type="molecule type" value="Genomic_DNA"/>
</dbReference>
<gene>
    <name evidence="1" type="ORF">GCM10011575_01590</name>
</gene>
<proteinExistence type="predicted"/>
<organism evidence="1 2">
    <name type="scientific">Microlunatus endophyticus</name>
    <dbReference type="NCBI Taxonomy" id="1716077"/>
    <lineage>
        <taxon>Bacteria</taxon>
        <taxon>Bacillati</taxon>
        <taxon>Actinomycetota</taxon>
        <taxon>Actinomycetes</taxon>
        <taxon>Propionibacteriales</taxon>
        <taxon>Propionibacteriaceae</taxon>
        <taxon>Microlunatus</taxon>
    </lineage>
</organism>
<reference evidence="1" key="1">
    <citation type="journal article" date="2014" name="Int. J. Syst. Evol. Microbiol.">
        <title>Complete genome sequence of Corynebacterium casei LMG S-19264T (=DSM 44701T), isolated from a smear-ripened cheese.</title>
        <authorList>
            <consortium name="US DOE Joint Genome Institute (JGI-PGF)"/>
            <person name="Walter F."/>
            <person name="Albersmeier A."/>
            <person name="Kalinowski J."/>
            <person name="Ruckert C."/>
        </authorList>
    </citation>
    <scope>NUCLEOTIDE SEQUENCE</scope>
    <source>
        <strain evidence="1">CGMCC 4.7306</strain>
    </source>
</reference>
<comment type="caution">
    <text evidence="1">The sequence shown here is derived from an EMBL/GenBank/DDBJ whole genome shotgun (WGS) entry which is preliminary data.</text>
</comment>
<dbReference type="Proteomes" id="UP000613840">
    <property type="component" value="Unassembled WGS sequence"/>
</dbReference>
<sequence length="282" mass="30322">MARRRHTAAAAVLIVVGLLAVLVVAALVVVHLIPDHKPIPGEQRCVATAAGNAVAVDTEQVQNAAIIAGVAVRRGLAPRAASIAITTAYQESNLRNLDHGDRDSIGLFQQRPSMGWGTAKQLQDPYYATGRFYDALVKIHGWESADITEIAQKIQISGYPDAYRDHEADGRILASVLTGQSPAGLRCLIRDQHQADPAGLGKALHKTYKIHPKRSGVVITISAKSQALAWSYAHFALANARDHGVSSVQVGSRYFAISRMDLASWHTAARPIGSHAVKITLR</sequence>
<dbReference type="RefSeq" id="WP_188893275.1">
    <property type="nucleotide sequence ID" value="NZ_BMMZ01000001.1"/>
</dbReference>
<accession>A0A917RZK5</accession>
<evidence type="ECO:0000313" key="2">
    <source>
        <dbReference type="Proteomes" id="UP000613840"/>
    </source>
</evidence>
<reference evidence="1" key="2">
    <citation type="submission" date="2020-09" db="EMBL/GenBank/DDBJ databases">
        <authorList>
            <person name="Sun Q."/>
            <person name="Zhou Y."/>
        </authorList>
    </citation>
    <scope>NUCLEOTIDE SEQUENCE</scope>
    <source>
        <strain evidence="1">CGMCC 4.7306</strain>
    </source>
</reference>
<dbReference type="AlphaFoldDB" id="A0A917RZK5"/>